<organism evidence="2 3">
    <name type="scientific">Brevundimonas variabilis</name>
    <dbReference type="NCBI Taxonomy" id="74312"/>
    <lineage>
        <taxon>Bacteria</taxon>
        <taxon>Pseudomonadati</taxon>
        <taxon>Pseudomonadota</taxon>
        <taxon>Alphaproteobacteria</taxon>
        <taxon>Caulobacterales</taxon>
        <taxon>Caulobacteraceae</taxon>
        <taxon>Brevundimonas</taxon>
    </lineage>
</organism>
<keyword evidence="3" id="KW-1185">Reference proteome</keyword>
<reference evidence="2 3" key="1">
    <citation type="submission" date="2020-08" db="EMBL/GenBank/DDBJ databases">
        <title>Genomic Encyclopedia of Type Strains, Phase IV (KMG-IV): sequencing the most valuable type-strain genomes for metagenomic binning, comparative biology and taxonomic classification.</title>
        <authorList>
            <person name="Goeker M."/>
        </authorList>
    </citation>
    <scope>NUCLEOTIDE SEQUENCE [LARGE SCALE GENOMIC DNA]</scope>
    <source>
        <strain evidence="2 3">DSM 4737</strain>
    </source>
</reference>
<dbReference type="Proteomes" id="UP000545037">
    <property type="component" value="Unassembled WGS sequence"/>
</dbReference>
<comment type="caution">
    <text evidence="2">The sequence shown here is derived from an EMBL/GenBank/DDBJ whole genome shotgun (WGS) entry which is preliminary data.</text>
</comment>
<name>A0A7W9FFA0_9CAUL</name>
<proteinExistence type="predicted"/>
<accession>A0A7W9FFA0</accession>
<dbReference type="EMBL" id="JACHOR010000002">
    <property type="protein sequence ID" value="MBB5745348.1"/>
    <property type="molecule type" value="Genomic_DNA"/>
</dbReference>
<feature type="region of interest" description="Disordered" evidence="1">
    <location>
        <begin position="1"/>
        <end position="22"/>
    </location>
</feature>
<evidence type="ECO:0000313" key="2">
    <source>
        <dbReference type="EMBL" id="MBB5745348.1"/>
    </source>
</evidence>
<evidence type="ECO:0000313" key="3">
    <source>
        <dbReference type="Proteomes" id="UP000545037"/>
    </source>
</evidence>
<dbReference type="AlphaFoldDB" id="A0A7W9FFA0"/>
<gene>
    <name evidence="2" type="ORF">GGR13_000932</name>
</gene>
<protein>
    <submittedName>
        <fullName evidence="2">Uncharacterized protein</fullName>
    </submittedName>
</protein>
<dbReference type="RefSeq" id="WP_183212337.1">
    <property type="nucleotide sequence ID" value="NZ_JACHOR010000002.1"/>
</dbReference>
<evidence type="ECO:0000256" key="1">
    <source>
        <dbReference type="SAM" id="MobiDB-lite"/>
    </source>
</evidence>
<sequence>MTQTPDIPPDIPAIPARTPEQVAKADRALRLATALRDNLRRRKVAAPVRVKPRN</sequence>
<feature type="compositionally biased region" description="Pro residues" evidence="1">
    <location>
        <begin position="1"/>
        <end position="12"/>
    </location>
</feature>